<evidence type="ECO:0000313" key="3">
    <source>
        <dbReference type="Proteomes" id="UP001302602"/>
    </source>
</evidence>
<sequence>MPRAEQYTKNESDLYVSGLAEEGLDEGNPFQQDAEDEPITDPDEAAVAAVLSRDENAAPDAKDYNGGHDQAEHSHQPRSTNIFIPKEESAVGSELEDVNSDLAARPPEHVESSSKHGRAEDADAIGDAADEFDRDVQRLVKRARHDSRALLIKHGDDVEEQECKMHANLDLRAPVIENDEHKDNENGSQQTGENDFDRPKEVAPMPRIEQLSGHKDHESVPRDAGDEDDDVETKGGDDYDVENYAEFEDDDDDMEGPTRDTVGSEELVIDENNDNEW</sequence>
<dbReference type="RefSeq" id="XP_062648204.1">
    <property type="nucleotide sequence ID" value="XM_062791217.1"/>
</dbReference>
<gene>
    <name evidence="2" type="ORF">N657DRAFT_633524</name>
</gene>
<feature type="region of interest" description="Disordered" evidence="1">
    <location>
        <begin position="1"/>
        <end position="132"/>
    </location>
</feature>
<feature type="compositionally biased region" description="Acidic residues" evidence="1">
    <location>
        <begin position="122"/>
        <end position="132"/>
    </location>
</feature>
<organism evidence="2 3">
    <name type="scientific">Parathielavia appendiculata</name>
    <dbReference type="NCBI Taxonomy" id="2587402"/>
    <lineage>
        <taxon>Eukaryota</taxon>
        <taxon>Fungi</taxon>
        <taxon>Dikarya</taxon>
        <taxon>Ascomycota</taxon>
        <taxon>Pezizomycotina</taxon>
        <taxon>Sordariomycetes</taxon>
        <taxon>Sordariomycetidae</taxon>
        <taxon>Sordariales</taxon>
        <taxon>Chaetomiaceae</taxon>
        <taxon>Parathielavia</taxon>
    </lineage>
</organism>
<feature type="compositionally biased region" description="Basic and acidic residues" evidence="1">
    <location>
        <begin position="106"/>
        <end position="121"/>
    </location>
</feature>
<evidence type="ECO:0000256" key="1">
    <source>
        <dbReference type="SAM" id="MobiDB-lite"/>
    </source>
</evidence>
<feature type="compositionally biased region" description="Acidic residues" evidence="1">
    <location>
        <begin position="33"/>
        <end position="44"/>
    </location>
</feature>
<accession>A0AAN6Z4E0</accession>
<name>A0AAN6Z4E0_9PEZI</name>
<protein>
    <submittedName>
        <fullName evidence="2">Uncharacterized protein</fullName>
    </submittedName>
</protein>
<dbReference type="AlphaFoldDB" id="A0AAN6Z4E0"/>
<reference evidence="2" key="1">
    <citation type="journal article" date="2023" name="Mol. Phylogenet. Evol.">
        <title>Genome-scale phylogeny and comparative genomics of the fungal order Sordariales.</title>
        <authorList>
            <person name="Hensen N."/>
            <person name="Bonometti L."/>
            <person name="Westerberg I."/>
            <person name="Brannstrom I.O."/>
            <person name="Guillou S."/>
            <person name="Cros-Aarteil S."/>
            <person name="Calhoun S."/>
            <person name="Haridas S."/>
            <person name="Kuo A."/>
            <person name="Mondo S."/>
            <person name="Pangilinan J."/>
            <person name="Riley R."/>
            <person name="LaButti K."/>
            <person name="Andreopoulos B."/>
            <person name="Lipzen A."/>
            <person name="Chen C."/>
            <person name="Yan M."/>
            <person name="Daum C."/>
            <person name="Ng V."/>
            <person name="Clum A."/>
            <person name="Steindorff A."/>
            <person name="Ohm R.A."/>
            <person name="Martin F."/>
            <person name="Silar P."/>
            <person name="Natvig D.O."/>
            <person name="Lalanne C."/>
            <person name="Gautier V."/>
            <person name="Ament-Velasquez S.L."/>
            <person name="Kruys A."/>
            <person name="Hutchinson M.I."/>
            <person name="Powell A.J."/>
            <person name="Barry K."/>
            <person name="Miller A.N."/>
            <person name="Grigoriev I.V."/>
            <person name="Debuchy R."/>
            <person name="Gladieux P."/>
            <person name="Hiltunen Thoren M."/>
            <person name="Johannesson H."/>
        </authorList>
    </citation>
    <scope>NUCLEOTIDE SEQUENCE</scope>
    <source>
        <strain evidence="2">CBS 731.68</strain>
    </source>
</reference>
<reference evidence="2" key="2">
    <citation type="submission" date="2023-05" db="EMBL/GenBank/DDBJ databases">
        <authorList>
            <consortium name="Lawrence Berkeley National Laboratory"/>
            <person name="Steindorff A."/>
            <person name="Hensen N."/>
            <person name="Bonometti L."/>
            <person name="Westerberg I."/>
            <person name="Brannstrom I.O."/>
            <person name="Guillou S."/>
            <person name="Cros-Aarteil S."/>
            <person name="Calhoun S."/>
            <person name="Haridas S."/>
            <person name="Kuo A."/>
            <person name="Mondo S."/>
            <person name="Pangilinan J."/>
            <person name="Riley R."/>
            <person name="Labutti K."/>
            <person name="Andreopoulos B."/>
            <person name="Lipzen A."/>
            <person name="Chen C."/>
            <person name="Yanf M."/>
            <person name="Daum C."/>
            <person name="Ng V."/>
            <person name="Clum A."/>
            <person name="Ohm R."/>
            <person name="Martin F."/>
            <person name="Silar P."/>
            <person name="Natvig D."/>
            <person name="Lalanne C."/>
            <person name="Gautier V."/>
            <person name="Ament-Velasquez S.L."/>
            <person name="Kruys A."/>
            <person name="Hutchinson M.I."/>
            <person name="Powell A.J."/>
            <person name="Barry K."/>
            <person name="Miller A.N."/>
            <person name="Grigoriev I.V."/>
            <person name="Debuchy R."/>
            <person name="Gladieux P."/>
            <person name="Thoren M.H."/>
            <person name="Johannesson H."/>
        </authorList>
    </citation>
    <scope>NUCLEOTIDE SEQUENCE</scope>
    <source>
        <strain evidence="2">CBS 731.68</strain>
    </source>
</reference>
<feature type="compositionally biased region" description="Basic and acidic residues" evidence="1">
    <location>
        <begin position="52"/>
        <end position="75"/>
    </location>
</feature>
<dbReference type="GeneID" id="87827986"/>
<dbReference type="EMBL" id="MU853227">
    <property type="protein sequence ID" value="KAK4124433.1"/>
    <property type="molecule type" value="Genomic_DNA"/>
</dbReference>
<proteinExistence type="predicted"/>
<feature type="compositionally biased region" description="Basic and acidic residues" evidence="1">
    <location>
        <begin position="1"/>
        <end position="12"/>
    </location>
</feature>
<keyword evidence="3" id="KW-1185">Reference proteome</keyword>
<feature type="compositionally biased region" description="Acidic residues" evidence="1">
    <location>
        <begin position="238"/>
        <end position="255"/>
    </location>
</feature>
<feature type="compositionally biased region" description="Acidic residues" evidence="1">
    <location>
        <begin position="267"/>
        <end position="277"/>
    </location>
</feature>
<comment type="caution">
    <text evidence="2">The sequence shown here is derived from an EMBL/GenBank/DDBJ whole genome shotgun (WGS) entry which is preliminary data.</text>
</comment>
<feature type="compositionally biased region" description="Basic and acidic residues" evidence="1">
    <location>
        <begin position="212"/>
        <end position="224"/>
    </location>
</feature>
<dbReference type="Proteomes" id="UP001302602">
    <property type="component" value="Unassembled WGS sequence"/>
</dbReference>
<evidence type="ECO:0000313" key="2">
    <source>
        <dbReference type="EMBL" id="KAK4124433.1"/>
    </source>
</evidence>
<feature type="region of interest" description="Disordered" evidence="1">
    <location>
        <begin position="169"/>
        <end position="277"/>
    </location>
</feature>